<dbReference type="Gene3D" id="1.20.1560.10">
    <property type="entry name" value="ABC transporter type 1, transmembrane domain"/>
    <property type="match status" value="1"/>
</dbReference>
<dbReference type="InterPro" id="IPR036640">
    <property type="entry name" value="ABC1_TM_sf"/>
</dbReference>
<accession>A0A126T500</accession>
<dbReference type="GO" id="GO:0005524">
    <property type="term" value="F:ATP binding"/>
    <property type="evidence" value="ECO:0007669"/>
    <property type="project" value="InterPro"/>
</dbReference>
<feature type="domain" description="ABC transmembrane type-1" evidence="7">
    <location>
        <begin position="34"/>
        <end position="323"/>
    </location>
</feature>
<dbReference type="PANTHER" id="PTHR11384:SF59">
    <property type="entry name" value="LYSOSOMAL COBALAMIN TRANSPORTER ABCD4"/>
    <property type="match status" value="1"/>
</dbReference>
<reference evidence="8 9" key="1">
    <citation type="journal article" date="2015" name="Environ. Microbiol.">
        <title>Methane oxidation coupled to nitrate reduction under hypoxia by the Gammaproteobacterium Methylomonas denitrificans, sp. nov. type strain FJG1.</title>
        <authorList>
            <person name="Kits K.D."/>
            <person name="Klotz M.G."/>
            <person name="Stein L.Y."/>
        </authorList>
    </citation>
    <scope>NUCLEOTIDE SEQUENCE [LARGE SCALE GENOMIC DNA]</scope>
    <source>
        <strain evidence="8 9">FJG1</strain>
    </source>
</reference>
<evidence type="ECO:0000259" key="7">
    <source>
        <dbReference type="PROSITE" id="PS50929"/>
    </source>
</evidence>
<sequence length="566" mass="64146">MALRTTSKFFMQFVRLAGPFWCSENKTTIRTLSAFLVALTVAQIAVSVIITEWSADLFDALEQRSMSRLFTQVGLIVLIFIANMAITATHLVIKRRLQLSWRGWLTDKLIGQWMRDGRHYLVTHIPGQHDNPDGRIAEDIRISTEYAIDLLHTFFYCLLLLTSFTEILWTLSGTVTLNLGLMEVPIQGHLVWLALIYAASASTLGWWIGRPLTMATDNRQTVEANFRFALVKARENAQAIALIHGERHENPHFHRLFGNIVDAWNQQTHAWQRITMFSSGYSILSMAFPILVSAPRYILGTISLGALMQSAQAFQQMVAALSWPVDNMGKVAEWRASVERVLGLSKALEQLEREIAKPDPYRIRLVKSDKSVLAFRDLCISRLDRIVCVSTLNEEIKAGERVLIAGNAFSGNKLFKAIAGLWPWGEGAIELPDDETMFFMPPRPYLPTGTLRASICYPSDPSAFDPQVLENTLELAGVKELKEQLDQVADWEKNLEREQKQRLGLVRLLLHKPKWILMQEAFDSLDPEGEVDMVNLMHKKLADSAVLTITKQPTIQALYKRRITLC</sequence>
<feature type="transmembrane region" description="Helical" evidence="6">
    <location>
        <begin position="70"/>
        <end position="93"/>
    </location>
</feature>
<name>A0A126T500_9GAMM</name>
<dbReference type="EMBL" id="CP014476">
    <property type="protein sequence ID" value="AMK77148.1"/>
    <property type="molecule type" value="Genomic_DNA"/>
</dbReference>
<evidence type="ECO:0000313" key="9">
    <source>
        <dbReference type="Proteomes" id="UP000030512"/>
    </source>
</evidence>
<evidence type="ECO:0000313" key="8">
    <source>
        <dbReference type="EMBL" id="AMK77148.1"/>
    </source>
</evidence>
<keyword evidence="3 6" id="KW-0812">Transmembrane</keyword>
<dbReference type="SUPFAM" id="SSF52540">
    <property type="entry name" value="P-loop containing nucleoside triphosphate hydrolases"/>
    <property type="match status" value="1"/>
</dbReference>
<keyword evidence="9" id="KW-1185">Reference proteome</keyword>
<dbReference type="STRING" id="1538553.JT25_011740"/>
<feature type="transmembrane region" description="Helical" evidence="6">
    <location>
        <begin position="150"/>
        <end position="169"/>
    </location>
</feature>
<dbReference type="Pfam" id="PF06472">
    <property type="entry name" value="ABC_membrane_2"/>
    <property type="match status" value="1"/>
</dbReference>
<evidence type="ECO:0000256" key="3">
    <source>
        <dbReference type="ARBA" id="ARBA00022692"/>
    </source>
</evidence>
<feature type="transmembrane region" description="Helical" evidence="6">
    <location>
        <begin position="32"/>
        <end position="50"/>
    </location>
</feature>
<evidence type="ECO:0000256" key="6">
    <source>
        <dbReference type="SAM" id="Phobius"/>
    </source>
</evidence>
<dbReference type="Gene3D" id="3.40.50.300">
    <property type="entry name" value="P-loop containing nucleotide triphosphate hydrolases"/>
    <property type="match status" value="1"/>
</dbReference>
<evidence type="ECO:0000256" key="1">
    <source>
        <dbReference type="ARBA" id="ARBA00004651"/>
    </source>
</evidence>
<comment type="subcellular location">
    <subcellularLocation>
        <location evidence="1">Cell membrane</location>
        <topology evidence="1">Multi-pass membrane protein</topology>
    </subcellularLocation>
</comment>
<dbReference type="InterPro" id="IPR011527">
    <property type="entry name" value="ABC1_TM_dom"/>
</dbReference>
<dbReference type="SUPFAM" id="SSF90123">
    <property type="entry name" value="ABC transporter transmembrane region"/>
    <property type="match status" value="1"/>
</dbReference>
<dbReference type="InterPro" id="IPR027417">
    <property type="entry name" value="P-loop_NTPase"/>
</dbReference>
<evidence type="ECO:0000256" key="4">
    <source>
        <dbReference type="ARBA" id="ARBA00022989"/>
    </source>
</evidence>
<keyword evidence="4 6" id="KW-1133">Transmembrane helix</keyword>
<feature type="transmembrane region" description="Helical" evidence="6">
    <location>
        <begin position="281"/>
        <end position="299"/>
    </location>
</feature>
<dbReference type="AlphaFoldDB" id="A0A126T500"/>
<dbReference type="GO" id="GO:0005886">
    <property type="term" value="C:plasma membrane"/>
    <property type="evidence" value="ECO:0007669"/>
    <property type="project" value="UniProtKB-SubCell"/>
</dbReference>
<dbReference type="PROSITE" id="PS50929">
    <property type="entry name" value="ABC_TM1F"/>
    <property type="match status" value="1"/>
</dbReference>
<dbReference type="PANTHER" id="PTHR11384">
    <property type="entry name" value="ATP-BINDING CASSETTE, SUB-FAMILY D MEMBER"/>
    <property type="match status" value="1"/>
</dbReference>
<dbReference type="KEGG" id="mdn:JT25_011740"/>
<gene>
    <name evidence="8" type="ORF">JT25_011740</name>
</gene>
<keyword evidence="2" id="KW-0813">Transport</keyword>
<organism evidence="8 9">
    <name type="scientific">Methylomonas denitrificans</name>
    <dbReference type="NCBI Taxonomy" id="1538553"/>
    <lineage>
        <taxon>Bacteria</taxon>
        <taxon>Pseudomonadati</taxon>
        <taxon>Pseudomonadota</taxon>
        <taxon>Gammaproteobacteria</taxon>
        <taxon>Methylococcales</taxon>
        <taxon>Methylococcaceae</taxon>
        <taxon>Methylomonas</taxon>
    </lineage>
</organism>
<feature type="transmembrane region" description="Helical" evidence="6">
    <location>
        <begin position="189"/>
        <end position="209"/>
    </location>
</feature>
<dbReference type="InterPro" id="IPR050835">
    <property type="entry name" value="ABC_transporter_sub-D"/>
</dbReference>
<protein>
    <submittedName>
        <fullName evidence="8">ABC transporter</fullName>
    </submittedName>
</protein>
<keyword evidence="5 6" id="KW-0472">Membrane</keyword>
<dbReference type="GO" id="GO:0140359">
    <property type="term" value="F:ABC-type transporter activity"/>
    <property type="evidence" value="ECO:0007669"/>
    <property type="project" value="InterPro"/>
</dbReference>
<proteinExistence type="predicted"/>
<dbReference type="Proteomes" id="UP000030512">
    <property type="component" value="Chromosome"/>
</dbReference>
<evidence type="ECO:0000256" key="2">
    <source>
        <dbReference type="ARBA" id="ARBA00022448"/>
    </source>
</evidence>
<evidence type="ECO:0000256" key="5">
    <source>
        <dbReference type="ARBA" id="ARBA00023136"/>
    </source>
</evidence>